<keyword evidence="5" id="KW-0653">Protein transport</keyword>
<sequence>MVSLLDRVRGRSVVSAPSEPEPEPEDLFKEMTLQEHLEELRQRLIYSGLAIAAGFIVGLVLAFPTLDLITQMTGLEDLQAISPTEPFITYTKVALYIGIGIAMPVIVYQIVRFLAPGLTRRERRYLYRALPFVTLMFLSGVAFSFFVVIPRALHFLSNFGSQVFDAQFRAEEVISFYMTLLLWVGVVFELPVVIFILAKLGIVDARRLSSLRKYALLVIMVGAAIITPTPDPFNMFLVAAPMYFLYEIGVLLARLAKPISR</sequence>
<comment type="caution">
    <text evidence="7">The sequence shown here is derived from an EMBL/GenBank/DDBJ whole genome shotgun (WGS) entry which is preliminary data.</text>
</comment>
<dbReference type="PANTHER" id="PTHR30371:SF0">
    <property type="entry name" value="SEC-INDEPENDENT PROTEIN TRANSLOCASE PROTEIN TATC, CHLOROPLASTIC-RELATED"/>
    <property type="match status" value="1"/>
</dbReference>
<keyword evidence="2 5" id="KW-0812">Transmembrane</keyword>
<name>A0A7C2WT68_9BACT</name>
<evidence type="ECO:0000256" key="3">
    <source>
        <dbReference type="ARBA" id="ARBA00022989"/>
    </source>
</evidence>
<evidence type="ECO:0000313" key="7">
    <source>
        <dbReference type="EMBL" id="HEX71245.1"/>
    </source>
</evidence>
<dbReference type="HAMAP" id="MF_00902">
    <property type="entry name" value="TatC"/>
    <property type="match status" value="1"/>
</dbReference>
<feature type="transmembrane region" description="Helical" evidence="5">
    <location>
        <begin position="233"/>
        <end position="256"/>
    </location>
</feature>
<reference evidence="7" key="1">
    <citation type="journal article" date="2020" name="mSystems">
        <title>Genome- and Community-Level Interaction Insights into Carbon Utilization and Element Cycling Functions of Hydrothermarchaeota in Hydrothermal Sediment.</title>
        <authorList>
            <person name="Zhou Z."/>
            <person name="Liu Y."/>
            <person name="Xu W."/>
            <person name="Pan J."/>
            <person name="Luo Z.H."/>
            <person name="Li M."/>
        </authorList>
    </citation>
    <scope>NUCLEOTIDE SEQUENCE [LARGE SCALE GENOMIC DNA]</scope>
    <source>
        <strain evidence="7">SpSt-192</strain>
    </source>
</reference>
<dbReference type="EMBL" id="DSID01000636">
    <property type="protein sequence ID" value="HEX71245.1"/>
    <property type="molecule type" value="Genomic_DNA"/>
</dbReference>
<feature type="region of interest" description="Disordered" evidence="6">
    <location>
        <begin position="1"/>
        <end position="24"/>
    </location>
</feature>
<accession>A0A7C2WT68</accession>
<keyword evidence="3 5" id="KW-1133">Transmembrane helix</keyword>
<organism evidence="7">
    <name type="scientific">Thermorudis sp</name>
    <dbReference type="NCBI Taxonomy" id="1969470"/>
    <lineage>
        <taxon>Bacteria</taxon>
        <taxon>Pseudomonadati</taxon>
        <taxon>Thermomicrobiota</taxon>
        <taxon>Thermomicrobia</taxon>
        <taxon>Thermomicrobia incertae sedis</taxon>
        <taxon>Thermorudis</taxon>
    </lineage>
</organism>
<feature type="transmembrane region" description="Helical" evidence="5">
    <location>
        <begin position="210"/>
        <end position="227"/>
    </location>
</feature>
<feature type="transmembrane region" description="Helical" evidence="5">
    <location>
        <begin position="132"/>
        <end position="153"/>
    </location>
</feature>
<dbReference type="GO" id="GO:0009977">
    <property type="term" value="F:proton motive force dependent protein transmembrane transporter activity"/>
    <property type="evidence" value="ECO:0007669"/>
    <property type="project" value="TreeGrafter"/>
</dbReference>
<comment type="function">
    <text evidence="5">Part of the twin-arginine translocation (Tat) system that transports large folded proteins containing a characteristic twin-arginine motif in their signal peptide across membranes.</text>
</comment>
<keyword evidence="4 5" id="KW-0472">Membrane</keyword>
<dbReference type="GO" id="GO:0033281">
    <property type="term" value="C:TAT protein transport complex"/>
    <property type="evidence" value="ECO:0007669"/>
    <property type="project" value="UniProtKB-UniRule"/>
</dbReference>
<evidence type="ECO:0000256" key="2">
    <source>
        <dbReference type="ARBA" id="ARBA00022692"/>
    </source>
</evidence>
<dbReference type="AlphaFoldDB" id="A0A7C2WT68"/>
<keyword evidence="5" id="KW-0813">Transport</keyword>
<feature type="transmembrane region" description="Helical" evidence="5">
    <location>
        <begin position="173"/>
        <end position="198"/>
    </location>
</feature>
<comment type="subcellular location">
    <subcellularLocation>
        <location evidence="5">Cell membrane</location>
        <topology evidence="5">Multi-pass membrane protein</topology>
    </subcellularLocation>
    <subcellularLocation>
        <location evidence="1">Membrane</location>
        <topology evidence="1">Multi-pass membrane protein</topology>
    </subcellularLocation>
</comment>
<proteinExistence type="inferred from homology"/>
<feature type="transmembrane region" description="Helical" evidence="5">
    <location>
        <begin position="44"/>
        <end position="63"/>
    </location>
</feature>
<evidence type="ECO:0000256" key="6">
    <source>
        <dbReference type="SAM" id="MobiDB-lite"/>
    </source>
</evidence>
<keyword evidence="5" id="KW-1003">Cell membrane</keyword>
<dbReference type="GO" id="GO:0065002">
    <property type="term" value="P:intracellular protein transmembrane transport"/>
    <property type="evidence" value="ECO:0007669"/>
    <property type="project" value="TreeGrafter"/>
</dbReference>
<evidence type="ECO:0000256" key="1">
    <source>
        <dbReference type="ARBA" id="ARBA00004141"/>
    </source>
</evidence>
<protein>
    <recommendedName>
        <fullName evidence="5">Sec-independent protein translocase protein TatC</fullName>
    </recommendedName>
</protein>
<keyword evidence="5" id="KW-0811">Translocation</keyword>
<evidence type="ECO:0000256" key="4">
    <source>
        <dbReference type="ARBA" id="ARBA00023136"/>
    </source>
</evidence>
<comment type="subunit">
    <text evidence="5">Forms a complex with TatA.</text>
</comment>
<gene>
    <name evidence="5 7" type="primary">tatC</name>
    <name evidence="7" type="ORF">ENP13_08400</name>
</gene>
<dbReference type="GO" id="GO:0043953">
    <property type="term" value="P:protein transport by the Tat complex"/>
    <property type="evidence" value="ECO:0007669"/>
    <property type="project" value="UniProtKB-UniRule"/>
</dbReference>
<evidence type="ECO:0000256" key="5">
    <source>
        <dbReference type="HAMAP-Rule" id="MF_00902"/>
    </source>
</evidence>
<comment type="similarity">
    <text evidence="5">Belongs to the TatC family.</text>
</comment>
<dbReference type="NCBIfam" id="TIGR00945">
    <property type="entry name" value="tatC"/>
    <property type="match status" value="1"/>
</dbReference>
<feature type="transmembrane region" description="Helical" evidence="5">
    <location>
        <begin position="93"/>
        <end position="111"/>
    </location>
</feature>
<dbReference type="PRINTS" id="PR01840">
    <property type="entry name" value="TATCFAMILY"/>
</dbReference>
<dbReference type="PANTHER" id="PTHR30371">
    <property type="entry name" value="SEC-INDEPENDENT PROTEIN TRANSLOCASE PROTEIN TATC"/>
    <property type="match status" value="1"/>
</dbReference>
<dbReference type="Pfam" id="PF00902">
    <property type="entry name" value="TatC"/>
    <property type="match status" value="1"/>
</dbReference>
<dbReference type="InterPro" id="IPR002033">
    <property type="entry name" value="TatC"/>
</dbReference>